<gene>
    <name evidence="1" type="ORF">NDU88_005822</name>
</gene>
<proteinExistence type="predicted"/>
<evidence type="ECO:0000313" key="2">
    <source>
        <dbReference type="Proteomes" id="UP001066276"/>
    </source>
</evidence>
<protein>
    <submittedName>
        <fullName evidence="1">Uncharacterized protein</fullName>
    </submittedName>
</protein>
<keyword evidence="2" id="KW-1185">Reference proteome</keyword>
<comment type="caution">
    <text evidence="1">The sequence shown here is derived from an EMBL/GenBank/DDBJ whole genome shotgun (WGS) entry which is preliminary data.</text>
</comment>
<dbReference type="EMBL" id="JANPWB010000005">
    <property type="protein sequence ID" value="KAJ1189071.1"/>
    <property type="molecule type" value="Genomic_DNA"/>
</dbReference>
<dbReference type="AlphaFoldDB" id="A0AAV7UL25"/>
<name>A0AAV7UL25_PLEWA</name>
<organism evidence="1 2">
    <name type="scientific">Pleurodeles waltl</name>
    <name type="common">Iberian ribbed newt</name>
    <dbReference type="NCBI Taxonomy" id="8319"/>
    <lineage>
        <taxon>Eukaryota</taxon>
        <taxon>Metazoa</taxon>
        <taxon>Chordata</taxon>
        <taxon>Craniata</taxon>
        <taxon>Vertebrata</taxon>
        <taxon>Euteleostomi</taxon>
        <taxon>Amphibia</taxon>
        <taxon>Batrachia</taxon>
        <taxon>Caudata</taxon>
        <taxon>Salamandroidea</taxon>
        <taxon>Salamandridae</taxon>
        <taxon>Pleurodelinae</taxon>
        <taxon>Pleurodeles</taxon>
    </lineage>
</organism>
<sequence length="68" mass="8302">MLRRRDESGTQRCNRKRRGRAVMLDTEALQWLELQKTWPPRRQVPLHWKMMQSHDRGHGPLRDRQTDP</sequence>
<dbReference type="Proteomes" id="UP001066276">
    <property type="component" value="Chromosome 3_1"/>
</dbReference>
<accession>A0AAV7UL25</accession>
<reference evidence="1" key="1">
    <citation type="journal article" date="2022" name="bioRxiv">
        <title>Sequencing and chromosome-scale assembly of the giantPleurodeles waltlgenome.</title>
        <authorList>
            <person name="Brown T."/>
            <person name="Elewa A."/>
            <person name="Iarovenko S."/>
            <person name="Subramanian E."/>
            <person name="Araus A.J."/>
            <person name="Petzold A."/>
            <person name="Susuki M."/>
            <person name="Suzuki K.-i.T."/>
            <person name="Hayashi T."/>
            <person name="Toyoda A."/>
            <person name="Oliveira C."/>
            <person name="Osipova E."/>
            <person name="Leigh N.D."/>
            <person name="Simon A."/>
            <person name="Yun M.H."/>
        </authorList>
    </citation>
    <scope>NUCLEOTIDE SEQUENCE</scope>
    <source>
        <strain evidence="1">20211129_DDA</strain>
        <tissue evidence="1">Liver</tissue>
    </source>
</reference>
<evidence type="ECO:0000313" key="1">
    <source>
        <dbReference type="EMBL" id="KAJ1189071.1"/>
    </source>
</evidence>